<proteinExistence type="predicted"/>
<reference evidence="1 2" key="1">
    <citation type="submission" date="2019-03" db="EMBL/GenBank/DDBJ databases">
        <title>Genomic Encyclopedia of Type Strains, Phase IV (KMG-IV): sequencing the most valuable type-strain genomes for metagenomic binning, comparative biology and taxonomic classification.</title>
        <authorList>
            <person name="Goeker M."/>
        </authorList>
    </citation>
    <scope>NUCLEOTIDE SEQUENCE [LARGE SCALE GENOMIC DNA]</scope>
    <source>
        <strain evidence="1 2">DSM 19580</strain>
    </source>
</reference>
<dbReference type="OrthoDB" id="9796058at2"/>
<name>A0A4R3Z229_9GAMM</name>
<dbReference type="Gene3D" id="1.10.1470.10">
    <property type="entry name" value="YjbJ"/>
    <property type="match status" value="1"/>
</dbReference>
<dbReference type="SUPFAM" id="SSF69047">
    <property type="entry name" value="Hypothetical protein YjbJ"/>
    <property type="match status" value="1"/>
</dbReference>
<keyword evidence="2" id="KW-1185">Reference proteome</keyword>
<gene>
    <name evidence="1" type="ORF">EDC52_102408</name>
</gene>
<evidence type="ECO:0000313" key="1">
    <source>
        <dbReference type="EMBL" id="TCV99071.1"/>
    </source>
</evidence>
<sequence length="62" mass="7022">MNSDVVVGKLKQVKSQMLLLWAEWFDNDCAWVAGSNDYLSGVLQEDYGKTEPACCKQHTVDR</sequence>
<accession>A0A4R3Z229</accession>
<dbReference type="EMBL" id="SMCR01000002">
    <property type="protein sequence ID" value="TCV99071.1"/>
    <property type="molecule type" value="Genomic_DNA"/>
</dbReference>
<protein>
    <submittedName>
        <fullName evidence="1">Uncharacterized protein</fullName>
    </submittedName>
</protein>
<dbReference type="AlphaFoldDB" id="A0A4R3Z229"/>
<comment type="caution">
    <text evidence="1">The sequence shown here is derived from an EMBL/GenBank/DDBJ whole genome shotgun (WGS) entry which is preliminary data.</text>
</comment>
<dbReference type="Proteomes" id="UP000295719">
    <property type="component" value="Unassembled WGS sequence"/>
</dbReference>
<dbReference type="RefSeq" id="WP_131864446.1">
    <property type="nucleotide sequence ID" value="NZ_SMCR01000002.1"/>
</dbReference>
<organism evidence="1 2">
    <name type="scientific">Biostraticola tofi</name>
    <dbReference type="NCBI Taxonomy" id="466109"/>
    <lineage>
        <taxon>Bacteria</taxon>
        <taxon>Pseudomonadati</taxon>
        <taxon>Pseudomonadota</taxon>
        <taxon>Gammaproteobacteria</taxon>
        <taxon>Enterobacterales</taxon>
        <taxon>Bruguierivoracaceae</taxon>
        <taxon>Biostraticola</taxon>
    </lineage>
</organism>
<evidence type="ECO:0000313" key="2">
    <source>
        <dbReference type="Proteomes" id="UP000295719"/>
    </source>
</evidence>
<dbReference type="InterPro" id="IPR036629">
    <property type="entry name" value="YjbJ_sf"/>
</dbReference>